<feature type="active site" description="Proton donor/acceptor" evidence="9">
    <location>
        <position position="234"/>
    </location>
</feature>
<dbReference type="PANTHER" id="PTHR22748">
    <property type="entry name" value="AP ENDONUCLEASE"/>
    <property type="match status" value="1"/>
</dbReference>
<name>A0A5A9NMB7_9TELE</name>
<dbReference type="PROSITE" id="PS00726">
    <property type="entry name" value="AP_NUCLEASE_F1_1"/>
    <property type="match status" value="1"/>
</dbReference>
<keyword evidence="4 10" id="KW-0479">Metal-binding</keyword>
<feature type="binding site" evidence="10">
    <location>
        <position position="15"/>
    </location>
    <ligand>
        <name>Mg(2+)</name>
        <dbReference type="ChEBI" id="CHEBI:18420"/>
        <label>1</label>
    </ligand>
</feature>
<evidence type="ECO:0000256" key="10">
    <source>
        <dbReference type="PIRSR" id="PIRSR604808-2"/>
    </source>
</evidence>
<keyword evidence="10" id="KW-0464">Manganese</keyword>
<feature type="binding site" evidence="10">
    <location>
        <position position="328"/>
    </location>
    <ligand>
        <name>Mg(2+)</name>
        <dbReference type="ChEBI" id="CHEBI:18420"/>
        <label>1</label>
    </ligand>
</feature>
<feature type="active site" description="Proton acceptor" evidence="9">
    <location>
        <position position="329"/>
    </location>
</feature>
<dbReference type="InterPro" id="IPR020847">
    <property type="entry name" value="AP_endonuclease_F1_BS"/>
</dbReference>
<organism evidence="14 15">
    <name type="scientific">Triplophysa tibetana</name>
    <dbReference type="NCBI Taxonomy" id="1572043"/>
    <lineage>
        <taxon>Eukaryota</taxon>
        <taxon>Metazoa</taxon>
        <taxon>Chordata</taxon>
        <taxon>Craniata</taxon>
        <taxon>Vertebrata</taxon>
        <taxon>Euteleostomi</taxon>
        <taxon>Actinopterygii</taxon>
        <taxon>Neopterygii</taxon>
        <taxon>Teleostei</taxon>
        <taxon>Ostariophysi</taxon>
        <taxon>Cypriniformes</taxon>
        <taxon>Nemacheilidae</taxon>
        <taxon>Triplophysa</taxon>
    </lineage>
</organism>
<evidence type="ECO:0000256" key="6">
    <source>
        <dbReference type="ARBA" id="ARBA00022801"/>
    </source>
</evidence>
<keyword evidence="5" id="KW-0227">DNA damage</keyword>
<keyword evidence="15" id="KW-1185">Reference proteome</keyword>
<feature type="binding site" evidence="10">
    <location>
        <position position="234"/>
    </location>
    <ligand>
        <name>Mg(2+)</name>
        <dbReference type="ChEBI" id="CHEBI:18420"/>
        <label>1</label>
    </ligand>
</feature>
<dbReference type="Proteomes" id="UP000324632">
    <property type="component" value="Chromosome 16"/>
</dbReference>
<feature type="domain" description="Endonuclease/exonuclease/phosphatase" evidence="13">
    <location>
        <begin position="12"/>
        <end position="304"/>
    </location>
</feature>
<evidence type="ECO:0000256" key="5">
    <source>
        <dbReference type="ARBA" id="ARBA00022763"/>
    </source>
</evidence>
<dbReference type="GO" id="GO:0046872">
    <property type="term" value="F:metal ion binding"/>
    <property type="evidence" value="ECO:0007669"/>
    <property type="project" value="UniProtKB-KW"/>
</dbReference>
<evidence type="ECO:0000256" key="4">
    <source>
        <dbReference type="ARBA" id="ARBA00022723"/>
    </source>
</evidence>
<evidence type="ECO:0000256" key="7">
    <source>
        <dbReference type="ARBA" id="ARBA00022842"/>
    </source>
</evidence>
<evidence type="ECO:0000256" key="1">
    <source>
        <dbReference type="ARBA" id="ARBA00000493"/>
    </source>
</evidence>
<dbReference type="InterPro" id="IPR004808">
    <property type="entry name" value="AP_endonuc_1"/>
</dbReference>
<dbReference type="GO" id="GO:0006284">
    <property type="term" value="P:base-excision repair"/>
    <property type="evidence" value="ECO:0007669"/>
    <property type="project" value="TreeGrafter"/>
</dbReference>
<dbReference type="GO" id="GO:0003677">
    <property type="term" value="F:DNA binding"/>
    <property type="evidence" value="ECO:0007669"/>
    <property type="project" value="InterPro"/>
</dbReference>
<evidence type="ECO:0000256" key="9">
    <source>
        <dbReference type="PIRSR" id="PIRSR604808-1"/>
    </source>
</evidence>
<proteinExistence type="inferred from homology"/>
<dbReference type="Gene3D" id="3.60.10.10">
    <property type="entry name" value="Endonuclease/exonuclease/phosphatase"/>
    <property type="match status" value="2"/>
</dbReference>
<dbReference type="GO" id="GO:0003906">
    <property type="term" value="F:DNA-(apurinic or apyrimidinic site) endonuclease activity"/>
    <property type="evidence" value="ECO:0007669"/>
    <property type="project" value="TreeGrafter"/>
</dbReference>
<evidence type="ECO:0000256" key="2">
    <source>
        <dbReference type="ARBA" id="ARBA00007092"/>
    </source>
</evidence>
<evidence type="ECO:0000256" key="3">
    <source>
        <dbReference type="ARBA" id="ARBA00012115"/>
    </source>
</evidence>
<evidence type="ECO:0000256" key="12">
    <source>
        <dbReference type="SAM" id="MobiDB-lite"/>
    </source>
</evidence>
<feature type="binding site" evidence="10">
    <location>
        <position position="42"/>
    </location>
    <ligand>
        <name>Mg(2+)</name>
        <dbReference type="ChEBI" id="CHEBI:18420"/>
        <label>1</label>
    </ligand>
</feature>
<keyword evidence="7 10" id="KW-0460">Magnesium</keyword>
<feature type="binding site" evidence="10">
    <location>
        <position position="329"/>
    </location>
    <ligand>
        <name>Mg(2+)</name>
        <dbReference type="ChEBI" id="CHEBI:18420"/>
        <label>1</label>
    </ligand>
</feature>
<evidence type="ECO:0000256" key="8">
    <source>
        <dbReference type="ARBA" id="ARBA00023204"/>
    </source>
</evidence>
<dbReference type="GO" id="GO:0005634">
    <property type="term" value="C:nucleus"/>
    <property type="evidence" value="ECO:0007669"/>
    <property type="project" value="TreeGrafter"/>
</dbReference>
<sequence length="341" mass="40223">MAAVNKAKPNVISWNINGMKSKKDRFDILMKNKQFDIVLLQETKLGEKKKVEDVLAGMNSMEIRSESEEGQSDLENEYEEGQSESENEDEEEDLTAGKKRCSGSKEGQSESEYEVKKQSKEEDIEEEVYVIKDLTTHQTYQGPNKIQQRIMYTANLHSRSRGVAILVNKQHKCLKAYSEYGDFAWVYIEIDDQKYTFVSVYYHRDERDLMSRIHQSFLTHEPQWTKSKLVIGGDFNTTLVPSVDLEKRKENQEHTPRRVKMDKFIRDVKLEGVKLIDVWRRKNGPKKQFTYSCKRHISRLDYVFMLERDYQYVQTCEIPNEVEYTMSDHYPVVLTMQFKNE</sequence>
<keyword evidence="8" id="KW-0234">DNA repair</keyword>
<comment type="caution">
    <text evidence="14">The sequence shown here is derived from an EMBL/GenBank/DDBJ whole genome shotgun (WGS) entry which is preliminary data.</text>
</comment>
<dbReference type="GO" id="GO:0008311">
    <property type="term" value="F:double-stranded DNA 3'-5' DNA exonuclease activity"/>
    <property type="evidence" value="ECO:0007669"/>
    <property type="project" value="UniProtKB-EC"/>
</dbReference>
<dbReference type="SUPFAM" id="SSF56219">
    <property type="entry name" value="DNase I-like"/>
    <property type="match status" value="1"/>
</dbReference>
<comment type="cofactor">
    <cofactor evidence="10">
        <name>Mg(2+)</name>
        <dbReference type="ChEBI" id="CHEBI:18420"/>
    </cofactor>
    <cofactor evidence="10">
        <name>Mn(2+)</name>
        <dbReference type="ChEBI" id="CHEBI:29035"/>
    </cofactor>
    <text evidence="10">Probably binds two magnesium or manganese ions per subunit.</text>
</comment>
<evidence type="ECO:0000313" key="14">
    <source>
        <dbReference type="EMBL" id="KAA0710119.1"/>
    </source>
</evidence>
<comment type="catalytic activity">
    <reaction evidence="1">
        <text>Exonucleolytic cleavage in the 3'- to 5'-direction to yield nucleoside 5'-phosphates.</text>
        <dbReference type="EC" id="3.1.11.2"/>
    </reaction>
</comment>
<comment type="similarity">
    <text evidence="2">Belongs to the DNA repair enzymes AP/ExoA family.</text>
</comment>
<dbReference type="GO" id="GO:0008081">
    <property type="term" value="F:phosphoric diester hydrolase activity"/>
    <property type="evidence" value="ECO:0007669"/>
    <property type="project" value="TreeGrafter"/>
</dbReference>
<feature type="site" description="Transition state stabilizer" evidence="11">
    <location>
        <position position="236"/>
    </location>
</feature>
<feature type="active site" evidence="9">
    <location>
        <position position="201"/>
    </location>
</feature>
<dbReference type="PANTHER" id="PTHR22748:SF26">
    <property type="entry name" value="ENDONUCLEASE_EXONUCLEASE_PHOSPHATASE DOMAIN-CONTAINING PROTEIN"/>
    <property type="match status" value="1"/>
</dbReference>
<protein>
    <recommendedName>
        <fullName evidence="3">exodeoxyribonuclease III</fullName>
        <ecNumber evidence="3">3.1.11.2</ecNumber>
    </recommendedName>
</protein>
<feature type="site" description="Interaction with DNA substrate" evidence="11">
    <location>
        <position position="329"/>
    </location>
</feature>
<dbReference type="EC" id="3.1.11.2" evidence="3"/>
<accession>A0A5A9NMB7</accession>
<dbReference type="InterPro" id="IPR005135">
    <property type="entry name" value="Endo/exonuclease/phosphatase"/>
</dbReference>
<evidence type="ECO:0000313" key="15">
    <source>
        <dbReference type="Proteomes" id="UP000324632"/>
    </source>
</evidence>
<dbReference type="AlphaFoldDB" id="A0A5A9NMB7"/>
<reference evidence="14 15" key="1">
    <citation type="journal article" date="2019" name="Mol. Ecol. Resour.">
        <title>Chromosome-level genome assembly of Triplophysa tibetana, a fish adapted to the harsh high-altitude environment of the Tibetan Plateau.</title>
        <authorList>
            <person name="Yang X."/>
            <person name="Liu H."/>
            <person name="Ma Z."/>
            <person name="Zou Y."/>
            <person name="Zou M."/>
            <person name="Mao Y."/>
            <person name="Li X."/>
            <person name="Wang H."/>
            <person name="Chen T."/>
            <person name="Wang W."/>
            <person name="Yang R."/>
        </authorList>
    </citation>
    <scope>NUCLEOTIDE SEQUENCE [LARGE SCALE GENOMIC DNA]</scope>
    <source>
        <strain evidence="14">TTIB1903HZAU</strain>
        <tissue evidence="14">Muscle</tissue>
    </source>
</reference>
<feature type="compositionally biased region" description="Acidic residues" evidence="12">
    <location>
        <begin position="68"/>
        <end position="94"/>
    </location>
</feature>
<feature type="region of interest" description="Disordered" evidence="12">
    <location>
        <begin position="61"/>
        <end position="119"/>
    </location>
</feature>
<feature type="site" description="Important for catalytic activity" evidence="11">
    <location>
        <position position="301"/>
    </location>
</feature>
<dbReference type="InterPro" id="IPR036691">
    <property type="entry name" value="Endo/exonu/phosph_ase_sf"/>
</dbReference>
<dbReference type="EMBL" id="SOYY01000016">
    <property type="protein sequence ID" value="KAA0710119.1"/>
    <property type="molecule type" value="Genomic_DNA"/>
</dbReference>
<evidence type="ECO:0000259" key="13">
    <source>
        <dbReference type="Pfam" id="PF03372"/>
    </source>
</evidence>
<evidence type="ECO:0000256" key="11">
    <source>
        <dbReference type="PIRSR" id="PIRSR604808-3"/>
    </source>
</evidence>
<dbReference type="Pfam" id="PF03372">
    <property type="entry name" value="Exo_endo_phos"/>
    <property type="match status" value="1"/>
</dbReference>
<feature type="binding site" evidence="10">
    <location>
        <position position="236"/>
    </location>
    <ligand>
        <name>Mg(2+)</name>
        <dbReference type="ChEBI" id="CHEBI:18420"/>
        <label>1</label>
    </ligand>
</feature>
<gene>
    <name evidence="14" type="ORF">E1301_Tti023044</name>
</gene>
<keyword evidence="6" id="KW-0378">Hydrolase</keyword>